<comment type="caution">
    <text evidence="2">The sequence shown here is derived from an EMBL/GenBank/DDBJ whole genome shotgun (WGS) entry which is preliminary data.</text>
</comment>
<dbReference type="AlphaFoldDB" id="A0A6G3QQE7"/>
<name>A0A6G3QQE7_9ACTN</name>
<organism evidence="2">
    <name type="scientific">Streptomyces sp. SID14436</name>
    <dbReference type="NCBI Taxonomy" id="2706070"/>
    <lineage>
        <taxon>Bacteria</taxon>
        <taxon>Bacillati</taxon>
        <taxon>Actinomycetota</taxon>
        <taxon>Actinomycetes</taxon>
        <taxon>Kitasatosporales</taxon>
        <taxon>Streptomycetaceae</taxon>
        <taxon>Streptomyces</taxon>
    </lineage>
</organism>
<accession>A0A6G3QQE7</accession>
<protein>
    <submittedName>
        <fullName evidence="2">Uncharacterized protein</fullName>
    </submittedName>
</protein>
<dbReference type="RefSeq" id="WP_164334218.1">
    <property type="nucleotide sequence ID" value="NZ_JAAGMD010000161.1"/>
</dbReference>
<feature type="region of interest" description="Disordered" evidence="1">
    <location>
        <begin position="484"/>
        <end position="509"/>
    </location>
</feature>
<reference evidence="2" key="1">
    <citation type="submission" date="2020-01" db="EMBL/GenBank/DDBJ databases">
        <title>Insect and environment-associated Actinomycetes.</title>
        <authorList>
            <person name="Currrie C."/>
            <person name="Chevrette M."/>
            <person name="Carlson C."/>
            <person name="Stubbendieck R."/>
            <person name="Wendt-Pienkowski E."/>
        </authorList>
    </citation>
    <scope>NUCLEOTIDE SEQUENCE</scope>
    <source>
        <strain evidence="2">SID14436</strain>
    </source>
</reference>
<sequence length="631" mass="70491">MNHGSDAVSLPAPRTAPGRSSPQPAGLYEPPPVVAHGGDRGLVVNFTGRDHRKAAYSFEDLPLPELHEVVARAFAARFGGNQLNTVASANGQWTVIQRFLRFLSTLPRPPRDLSRLTVSHMKRYRLHVKAGMRERGLFDHFKLLHSLLRKVPSGTLRPDVLDMIWRVEHVDQRKVRSLPGYDDATFHQVVTAARSAVVDIYRRIRDGETLLARYTSAPTELTGPERERGAVLAEIARTGRIPNVLRTTSRGEKGNAPDLSARLRLARQLFLTHDDMIPLVVLGVAVTGRNAETIKELPAAHRLIDGHAVAMEIVKRRRGADRWFEEVTWDVGRQSERLKTSGGYYLLCERLARRGRLISHSPLVWSVWTNGSMNGKGETHGHKNPFDKRLGFNYALVDWVATRPELAELPNFKLDLGRLKTTVDRMNTRAAGGHLPSSTVSNTQDVLFRNYLRGDPDVQDWAEEIVTEALEDAEAAARTAYQQARKDQGQMRILPGRTEDGPSDPAADVGLDEETARQVLAGERDTAFAACTESDDSCRDSFLTCFACRNAVATTAHLPAQLALLDELAERWEATDRDTWWRDYGQAWLAINEDILPRFTPEERAAAEAAKPTDRVLSLLNGPEEDETTWV</sequence>
<dbReference type="EMBL" id="JAAGMD010000161">
    <property type="protein sequence ID" value="NEA85575.1"/>
    <property type="molecule type" value="Genomic_DNA"/>
</dbReference>
<evidence type="ECO:0000256" key="1">
    <source>
        <dbReference type="SAM" id="MobiDB-lite"/>
    </source>
</evidence>
<feature type="region of interest" description="Disordered" evidence="1">
    <location>
        <begin position="1"/>
        <end position="33"/>
    </location>
</feature>
<evidence type="ECO:0000313" key="2">
    <source>
        <dbReference type="EMBL" id="NEA85575.1"/>
    </source>
</evidence>
<proteinExistence type="predicted"/>
<gene>
    <name evidence="2" type="ORF">G3I53_05800</name>
</gene>